<name>A0A318ZPD7_9EURO</name>
<dbReference type="GeneID" id="37071793"/>
<dbReference type="EMBL" id="KZ821256">
    <property type="protein sequence ID" value="PYH41978.1"/>
    <property type="molecule type" value="Genomic_DNA"/>
</dbReference>
<accession>A0A318ZPD7</accession>
<dbReference type="Proteomes" id="UP000248349">
    <property type="component" value="Unassembled WGS sequence"/>
</dbReference>
<dbReference type="RefSeq" id="XP_025427960.1">
    <property type="nucleotide sequence ID" value="XM_025570565.1"/>
</dbReference>
<evidence type="ECO:0000313" key="2">
    <source>
        <dbReference type="Proteomes" id="UP000248349"/>
    </source>
</evidence>
<gene>
    <name evidence="1" type="ORF">BP01DRAFT_142416</name>
</gene>
<dbReference type="AlphaFoldDB" id="A0A318ZPD7"/>
<organism evidence="1 2">
    <name type="scientific">Aspergillus saccharolyticus JOP 1030-1</name>
    <dbReference type="NCBI Taxonomy" id="1450539"/>
    <lineage>
        <taxon>Eukaryota</taxon>
        <taxon>Fungi</taxon>
        <taxon>Dikarya</taxon>
        <taxon>Ascomycota</taxon>
        <taxon>Pezizomycotina</taxon>
        <taxon>Eurotiomycetes</taxon>
        <taxon>Eurotiomycetidae</taxon>
        <taxon>Eurotiales</taxon>
        <taxon>Aspergillaceae</taxon>
        <taxon>Aspergillus</taxon>
        <taxon>Aspergillus subgen. Circumdati</taxon>
    </lineage>
</organism>
<proteinExistence type="predicted"/>
<sequence length="94" mass="10382">MSSLSAAVSPVSQPNTALHKLSNKEVLKQSALHRKIGATISLQPNASARGRLRRLILGPRARARSTIAAGCCRRSRIARGGRRRRCGWRRRLVM</sequence>
<keyword evidence="2" id="KW-1185">Reference proteome</keyword>
<reference evidence="1 2" key="1">
    <citation type="submission" date="2016-12" db="EMBL/GenBank/DDBJ databases">
        <title>The genomes of Aspergillus section Nigri reveals drivers in fungal speciation.</title>
        <authorList>
            <consortium name="DOE Joint Genome Institute"/>
            <person name="Vesth T.C."/>
            <person name="Nybo J."/>
            <person name="Theobald S."/>
            <person name="Brandl J."/>
            <person name="Frisvad J.C."/>
            <person name="Nielsen K.F."/>
            <person name="Lyhne E.K."/>
            <person name="Kogle M.E."/>
            <person name="Kuo A."/>
            <person name="Riley R."/>
            <person name="Clum A."/>
            <person name="Nolan M."/>
            <person name="Lipzen A."/>
            <person name="Salamov A."/>
            <person name="Henrissat B."/>
            <person name="Wiebenga A."/>
            <person name="De Vries R.P."/>
            <person name="Grigoriev I.V."/>
            <person name="Mortensen U.H."/>
            <person name="Andersen M.R."/>
            <person name="Baker S.E."/>
        </authorList>
    </citation>
    <scope>NUCLEOTIDE SEQUENCE [LARGE SCALE GENOMIC DNA]</scope>
    <source>
        <strain evidence="1 2">JOP 1030-1</strain>
    </source>
</reference>
<evidence type="ECO:0000313" key="1">
    <source>
        <dbReference type="EMBL" id="PYH41978.1"/>
    </source>
</evidence>
<protein>
    <submittedName>
        <fullName evidence="1">Uncharacterized protein</fullName>
    </submittedName>
</protein>